<evidence type="ECO:0000313" key="1">
    <source>
        <dbReference type="EMBL" id="CAA9387923.1"/>
    </source>
</evidence>
<sequence length="353" mass="39893">MYRIGLGAPSALRRPLLLVRDVVRVLGFYGGRQSRQYMRFVRECESRPGHLREKIAELDAKVAAGGPLSYYVMPSAGAKEGMFQQVNALVYIHLVMALLQGRVPVVDMQSEKNQYLAADKVGRENSWEYFFEQPYGIGLGSIPSRADVVHGHFRTHWGVWRGDPARAFGMRDETRSDLYMLCERFVRPNTTTARTIDEHRHALFSPGDTVLGVVIRETDYALQMEHHSPADGQIDYTAQIQGALRRHGCNSIFVATESRKVFDSVSAAFPGIARTNPREFYDRYYQDREDGRALVLADVRHDRENDEYLRGLEYVTTVFLLAGCDVLLGTRSGAFTAAQYLNGGAYRHVSTWA</sequence>
<protein>
    <submittedName>
        <fullName evidence="1">Uncharacterized protein</fullName>
    </submittedName>
</protein>
<accession>A0A6J4NH43</accession>
<reference evidence="1" key="1">
    <citation type="submission" date="2020-02" db="EMBL/GenBank/DDBJ databases">
        <authorList>
            <person name="Meier V. D."/>
        </authorList>
    </citation>
    <scope>NUCLEOTIDE SEQUENCE</scope>
    <source>
        <strain evidence="1">AVDCRST_MAG32</strain>
    </source>
</reference>
<organism evidence="1">
    <name type="scientific">uncultured Nocardioides sp</name>
    <dbReference type="NCBI Taxonomy" id="198441"/>
    <lineage>
        <taxon>Bacteria</taxon>
        <taxon>Bacillati</taxon>
        <taxon>Actinomycetota</taxon>
        <taxon>Actinomycetes</taxon>
        <taxon>Propionibacteriales</taxon>
        <taxon>Nocardioidaceae</taxon>
        <taxon>Nocardioides</taxon>
        <taxon>environmental samples</taxon>
    </lineage>
</organism>
<dbReference type="EMBL" id="CADCUM010000086">
    <property type="protein sequence ID" value="CAA9387923.1"/>
    <property type="molecule type" value="Genomic_DNA"/>
</dbReference>
<dbReference type="Gene3D" id="3.40.50.11350">
    <property type="match status" value="1"/>
</dbReference>
<dbReference type="AlphaFoldDB" id="A0A6J4NH43"/>
<name>A0A6J4NH43_9ACTN</name>
<gene>
    <name evidence="1" type="ORF">AVDCRST_MAG32-2134</name>
</gene>
<proteinExistence type="predicted"/>